<dbReference type="Proteomes" id="UP001271769">
    <property type="component" value="Unassembled WGS sequence"/>
</dbReference>
<evidence type="ECO:0000256" key="3">
    <source>
        <dbReference type="ARBA" id="ARBA00022692"/>
    </source>
</evidence>
<feature type="domain" description="EamA" evidence="7">
    <location>
        <begin position="154"/>
        <end position="291"/>
    </location>
</feature>
<feature type="transmembrane region" description="Helical" evidence="6">
    <location>
        <begin position="189"/>
        <end position="211"/>
    </location>
</feature>
<keyword evidence="4 6" id="KW-1133">Transmembrane helix</keyword>
<dbReference type="SUPFAM" id="SSF103481">
    <property type="entry name" value="Multidrug resistance efflux transporter EmrE"/>
    <property type="match status" value="2"/>
</dbReference>
<dbReference type="EMBL" id="JAXCLX010000001">
    <property type="protein sequence ID" value="MDY0870494.1"/>
    <property type="molecule type" value="Genomic_DNA"/>
</dbReference>
<dbReference type="InterPro" id="IPR050638">
    <property type="entry name" value="AA-Vitamin_Transporters"/>
</dbReference>
<reference evidence="8 9" key="1">
    <citation type="journal article" date="2013" name="Antonie Van Leeuwenhoek">
        <title>Dongia rigui sp. nov., isolated from freshwater of a large wetland in Korea.</title>
        <authorList>
            <person name="Baik K.S."/>
            <person name="Hwang Y.M."/>
            <person name="Choi J.S."/>
            <person name="Kwon J."/>
            <person name="Seong C.N."/>
        </authorList>
    </citation>
    <scope>NUCLEOTIDE SEQUENCE [LARGE SCALE GENOMIC DNA]</scope>
    <source>
        <strain evidence="8 9">04SU4-P</strain>
    </source>
</reference>
<evidence type="ECO:0000256" key="5">
    <source>
        <dbReference type="ARBA" id="ARBA00023136"/>
    </source>
</evidence>
<evidence type="ECO:0000256" key="2">
    <source>
        <dbReference type="ARBA" id="ARBA00022475"/>
    </source>
</evidence>
<keyword evidence="5 6" id="KW-0472">Membrane</keyword>
<protein>
    <submittedName>
        <fullName evidence="8">DMT family transporter</fullName>
    </submittedName>
</protein>
<comment type="subcellular location">
    <subcellularLocation>
        <location evidence="1">Cell membrane</location>
        <topology evidence="1">Multi-pass membrane protein</topology>
    </subcellularLocation>
</comment>
<gene>
    <name evidence="8" type="ORF">SMD31_01100</name>
</gene>
<proteinExistence type="predicted"/>
<dbReference type="InterPro" id="IPR000620">
    <property type="entry name" value="EamA_dom"/>
</dbReference>
<feature type="transmembrane region" description="Helical" evidence="6">
    <location>
        <begin position="148"/>
        <end position="168"/>
    </location>
</feature>
<dbReference type="PANTHER" id="PTHR32322">
    <property type="entry name" value="INNER MEMBRANE TRANSPORTER"/>
    <property type="match status" value="1"/>
</dbReference>
<comment type="caution">
    <text evidence="8">The sequence shown here is derived from an EMBL/GenBank/DDBJ whole genome shotgun (WGS) entry which is preliminary data.</text>
</comment>
<feature type="transmembrane region" description="Helical" evidence="6">
    <location>
        <begin position="249"/>
        <end position="270"/>
    </location>
</feature>
<evidence type="ECO:0000313" key="8">
    <source>
        <dbReference type="EMBL" id="MDY0870494.1"/>
    </source>
</evidence>
<evidence type="ECO:0000256" key="6">
    <source>
        <dbReference type="SAM" id="Phobius"/>
    </source>
</evidence>
<keyword evidence="3 6" id="KW-0812">Transmembrane</keyword>
<feature type="transmembrane region" description="Helical" evidence="6">
    <location>
        <begin position="95"/>
        <end position="116"/>
    </location>
</feature>
<feature type="transmembrane region" description="Helical" evidence="6">
    <location>
        <begin position="71"/>
        <end position="89"/>
    </location>
</feature>
<feature type="transmembrane region" description="Helical" evidence="6">
    <location>
        <begin position="34"/>
        <end position="51"/>
    </location>
</feature>
<feature type="domain" description="EamA" evidence="7">
    <location>
        <begin position="5"/>
        <end position="139"/>
    </location>
</feature>
<evidence type="ECO:0000256" key="1">
    <source>
        <dbReference type="ARBA" id="ARBA00004651"/>
    </source>
</evidence>
<evidence type="ECO:0000256" key="4">
    <source>
        <dbReference type="ARBA" id="ARBA00022989"/>
    </source>
</evidence>
<feature type="transmembrane region" description="Helical" evidence="6">
    <location>
        <begin position="223"/>
        <end position="242"/>
    </location>
</feature>
<accession>A0ABU5DT13</accession>
<sequence>MGRWVGVAGLLLAALFWGGMIPLTKYQLERWDPYFLVAARSLGAAPLLWLMMQVTDRGRPAPSAVPRWKQWTFGVLGNGGFAVFYTLGVQFSDPILAAIVTATAPAVAAVTDRVFFGLPFNRLMVPGLIASAIGCALASVSPGSGGNGIAFGGGELLILLSTICWAWYSTVAQRWCRDWSQVRITFVTMATSGIAMTLLYLVLGATGYVAFPPAVPARAIEGFSLLWYIVTVMVLGVVLWNAGVRAVGVVTASLYINLTPLVAIAILVVLQGAQPTLLQLIGGALVLVGIVYSEWRILRAGKPAG</sequence>
<evidence type="ECO:0000259" key="7">
    <source>
        <dbReference type="Pfam" id="PF00892"/>
    </source>
</evidence>
<dbReference type="InterPro" id="IPR037185">
    <property type="entry name" value="EmrE-like"/>
</dbReference>
<feature type="transmembrane region" description="Helical" evidence="6">
    <location>
        <begin position="123"/>
        <end position="142"/>
    </location>
</feature>
<dbReference type="Pfam" id="PF00892">
    <property type="entry name" value="EamA"/>
    <property type="match status" value="2"/>
</dbReference>
<dbReference type="PANTHER" id="PTHR32322:SF18">
    <property type="entry name" value="S-ADENOSYLMETHIONINE_S-ADENOSYLHOMOCYSTEINE TRANSPORTER"/>
    <property type="match status" value="1"/>
</dbReference>
<dbReference type="RefSeq" id="WP_320498747.1">
    <property type="nucleotide sequence ID" value="NZ_JAXCLX010000001.1"/>
</dbReference>
<evidence type="ECO:0000313" key="9">
    <source>
        <dbReference type="Proteomes" id="UP001271769"/>
    </source>
</evidence>
<keyword evidence="9" id="KW-1185">Reference proteome</keyword>
<keyword evidence="2" id="KW-1003">Cell membrane</keyword>
<feature type="transmembrane region" description="Helical" evidence="6">
    <location>
        <begin position="276"/>
        <end position="295"/>
    </location>
</feature>
<organism evidence="8 9">
    <name type="scientific">Dongia rigui</name>
    <dbReference type="NCBI Taxonomy" id="940149"/>
    <lineage>
        <taxon>Bacteria</taxon>
        <taxon>Pseudomonadati</taxon>
        <taxon>Pseudomonadota</taxon>
        <taxon>Alphaproteobacteria</taxon>
        <taxon>Rhodospirillales</taxon>
        <taxon>Dongiaceae</taxon>
        <taxon>Dongia</taxon>
    </lineage>
</organism>
<name>A0ABU5DT13_9PROT</name>